<sequence>CSRGRGITSVNLRSLLLYVLTSVCCRRRGLRTIEIRQKPIRDRLERIKCNQISSIWSDSDIRKQIIIITLKY</sequence>
<keyword evidence="1" id="KW-0732">Signal</keyword>
<organism evidence="2 3">
    <name type="scientific">Pristionchus entomophagus</name>
    <dbReference type="NCBI Taxonomy" id="358040"/>
    <lineage>
        <taxon>Eukaryota</taxon>
        <taxon>Metazoa</taxon>
        <taxon>Ecdysozoa</taxon>
        <taxon>Nematoda</taxon>
        <taxon>Chromadorea</taxon>
        <taxon>Rhabditida</taxon>
        <taxon>Rhabditina</taxon>
        <taxon>Diplogasteromorpha</taxon>
        <taxon>Diplogasteroidea</taxon>
        <taxon>Neodiplogasteridae</taxon>
        <taxon>Pristionchus</taxon>
    </lineage>
</organism>
<reference evidence="2" key="1">
    <citation type="submission" date="2023-10" db="EMBL/GenBank/DDBJ databases">
        <title>Genome assembly of Pristionchus species.</title>
        <authorList>
            <person name="Yoshida K."/>
            <person name="Sommer R.J."/>
        </authorList>
    </citation>
    <scope>NUCLEOTIDE SEQUENCE</scope>
    <source>
        <strain evidence="2">RS0144</strain>
    </source>
</reference>
<proteinExistence type="predicted"/>
<accession>A0AAV5U7E0</accession>
<name>A0AAV5U7E0_9BILA</name>
<keyword evidence="3" id="KW-1185">Reference proteome</keyword>
<feature type="chain" id="PRO_5043842890" description="Ribosomal protein" evidence="1">
    <location>
        <begin position="22"/>
        <end position="72"/>
    </location>
</feature>
<evidence type="ECO:0008006" key="4">
    <source>
        <dbReference type="Google" id="ProtNLM"/>
    </source>
</evidence>
<dbReference type="AlphaFoldDB" id="A0AAV5U7E0"/>
<dbReference type="Proteomes" id="UP001432027">
    <property type="component" value="Unassembled WGS sequence"/>
</dbReference>
<feature type="signal peptide" evidence="1">
    <location>
        <begin position="1"/>
        <end position="21"/>
    </location>
</feature>
<evidence type="ECO:0000256" key="1">
    <source>
        <dbReference type="SAM" id="SignalP"/>
    </source>
</evidence>
<dbReference type="EMBL" id="BTSX01000005">
    <property type="protein sequence ID" value="GMT02383.1"/>
    <property type="molecule type" value="Genomic_DNA"/>
</dbReference>
<gene>
    <name evidence="2" type="ORF">PENTCL1PPCAC_24557</name>
</gene>
<evidence type="ECO:0000313" key="3">
    <source>
        <dbReference type="Proteomes" id="UP001432027"/>
    </source>
</evidence>
<protein>
    <recommendedName>
        <fullName evidence="4">Ribosomal protein</fullName>
    </recommendedName>
</protein>
<comment type="caution">
    <text evidence="2">The sequence shown here is derived from an EMBL/GenBank/DDBJ whole genome shotgun (WGS) entry which is preliminary data.</text>
</comment>
<feature type="non-terminal residue" evidence="2">
    <location>
        <position position="1"/>
    </location>
</feature>
<evidence type="ECO:0000313" key="2">
    <source>
        <dbReference type="EMBL" id="GMT02383.1"/>
    </source>
</evidence>